<dbReference type="RefSeq" id="WP_206254377.1">
    <property type="nucleotide sequence ID" value="NZ_CP071060.1"/>
</dbReference>
<feature type="domain" description="C-type lysozyme inhibitor" evidence="7">
    <location>
        <begin position="129"/>
        <end position="197"/>
    </location>
</feature>
<dbReference type="InterPro" id="IPR018660">
    <property type="entry name" value="MliC"/>
</dbReference>
<dbReference type="PANTHER" id="PTHR37549:SF1">
    <property type="entry name" value="LIPOPROTEIN LPRI"/>
    <property type="match status" value="1"/>
</dbReference>
<dbReference type="PANTHER" id="PTHR37549">
    <property type="entry name" value="LIPOPROTEIN LPRI"/>
    <property type="match status" value="1"/>
</dbReference>
<dbReference type="InterPro" id="IPR036328">
    <property type="entry name" value="MliC_sf"/>
</dbReference>
<feature type="chain" id="PRO_5046130405" evidence="5">
    <location>
        <begin position="28"/>
        <end position="204"/>
    </location>
</feature>
<gene>
    <name evidence="8" type="ORF">JY500_20230</name>
</gene>
<evidence type="ECO:0000313" key="9">
    <source>
        <dbReference type="Proteomes" id="UP000663570"/>
    </source>
</evidence>
<dbReference type="Gene3D" id="1.20.1270.180">
    <property type="match status" value="1"/>
</dbReference>
<evidence type="ECO:0000256" key="4">
    <source>
        <dbReference type="ARBA" id="ARBA00023288"/>
    </source>
</evidence>
<organism evidence="8 9">
    <name type="scientific">Niveibacterium microcysteis</name>
    <dbReference type="NCBI Taxonomy" id="2811415"/>
    <lineage>
        <taxon>Bacteria</taxon>
        <taxon>Pseudomonadati</taxon>
        <taxon>Pseudomonadota</taxon>
        <taxon>Betaproteobacteria</taxon>
        <taxon>Rhodocyclales</taxon>
        <taxon>Rhodocyclaceae</taxon>
        <taxon>Niveibacterium</taxon>
    </lineage>
</organism>
<evidence type="ECO:0000259" key="6">
    <source>
        <dbReference type="Pfam" id="PF07007"/>
    </source>
</evidence>
<proteinExistence type="predicted"/>
<dbReference type="Pfam" id="PF09864">
    <property type="entry name" value="MliC"/>
    <property type="match status" value="1"/>
</dbReference>
<dbReference type="Proteomes" id="UP000663570">
    <property type="component" value="Chromosome"/>
</dbReference>
<dbReference type="InterPro" id="IPR052755">
    <property type="entry name" value="Lysozyme_Inhibitor_LprI"/>
</dbReference>
<dbReference type="Pfam" id="PF07007">
    <property type="entry name" value="LprI"/>
    <property type="match status" value="1"/>
</dbReference>
<evidence type="ECO:0000256" key="2">
    <source>
        <dbReference type="ARBA" id="ARBA00023136"/>
    </source>
</evidence>
<evidence type="ECO:0000313" key="8">
    <source>
        <dbReference type="EMBL" id="QSI76757.1"/>
    </source>
</evidence>
<evidence type="ECO:0000256" key="5">
    <source>
        <dbReference type="SAM" id="SignalP"/>
    </source>
</evidence>
<dbReference type="SUPFAM" id="SSF141488">
    <property type="entry name" value="YdhA-like"/>
    <property type="match status" value="1"/>
</dbReference>
<accession>A0ABX7MB91</accession>
<keyword evidence="9" id="KW-1185">Reference proteome</keyword>
<feature type="domain" description="Lysozyme inhibitor LprI-like N-terminal" evidence="6">
    <location>
        <begin position="35"/>
        <end position="114"/>
    </location>
</feature>
<sequence length="204" mass="21938">MSSKHGKVHLGACLALLGLVAAGNATAAQGPSFSCTNVKAGSIEAMVCADAALSALDRKLASVYAAAAAKAKNQKPNTLKAEQRGWVKGRDDCWKSDNAHACVENEYQRRIAELQARYRLVDSIGPLRFACDGNPANELVVTYFKTEPSTLIAERGDSSSLMFQQVSGSGTRYQGRNETLAEHQGEVRVVWGYEAPEMVCKKAN</sequence>
<keyword evidence="4" id="KW-0449">Lipoprotein</keyword>
<keyword evidence="3" id="KW-0564">Palmitate</keyword>
<keyword evidence="1 5" id="KW-0732">Signal</keyword>
<evidence type="ECO:0000256" key="3">
    <source>
        <dbReference type="ARBA" id="ARBA00023139"/>
    </source>
</evidence>
<keyword evidence="2" id="KW-0472">Membrane</keyword>
<name>A0ABX7MB91_9RHOO</name>
<dbReference type="EMBL" id="CP071060">
    <property type="protein sequence ID" value="QSI76757.1"/>
    <property type="molecule type" value="Genomic_DNA"/>
</dbReference>
<evidence type="ECO:0000256" key="1">
    <source>
        <dbReference type="ARBA" id="ARBA00022729"/>
    </source>
</evidence>
<reference evidence="8 9" key="1">
    <citation type="submission" date="2021-02" db="EMBL/GenBank/DDBJ databases">
        <title>Niveibacterium changnyeongensis HC41.</title>
        <authorList>
            <person name="Kang M."/>
        </authorList>
    </citation>
    <scope>NUCLEOTIDE SEQUENCE [LARGE SCALE GENOMIC DNA]</scope>
    <source>
        <strain evidence="8 9">HC41</strain>
    </source>
</reference>
<dbReference type="InterPro" id="IPR009739">
    <property type="entry name" value="LprI-like_N"/>
</dbReference>
<evidence type="ECO:0000259" key="7">
    <source>
        <dbReference type="Pfam" id="PF09864"/>
    </source>
</evidence>
<dbReference type="Gene3D" id="2.40.128.200">
    <property type="match status" value="1"/>
</dbReference>
<protein>
    <submittedName>
        <fullName evidence="8">MliC family protein</fullName>
    </submittedName>
</protein>
<feature type="signal peptide" evidence="5">
    <location>
        <begin position="1"/>
        <end position="27"/>
    </location>
</feature>